<proteinExistence type="predicted"/>
<dbReference type="Gene3D" id="3.40.50.300">
    <property type="entry name" value="P-loop containing nucleotide triphosphate hydrolases"/>
    <property type="match status" value="1"/>
</dbReference>
<reference evidence="2 3" key="1">
    <citation type="submission" date="2023-08" db="EMBL/GenBank/DDBJ databases">
        <authorList>
            <person name="Sharma P."/>
            <person name="Verma V."/>
            <person name="Mohan M.K."/>
            <person name="Dubey A.K."/>
        </authorList>
    </citation>
    <scope>NUCLEOTIDE SEQUENCE [LARGE SCALE GENOMIC DNA]</scope>
    <source>
        <strain evidence="2 3">ADP4</strain>
    </source>
</reference>
<dbReference type="Proteomes" id="UP001348265">
    <property type="component" value="Unassembled WGS sequence"/>
</dbReference>
<sequence>MPQTGNLPAHEPELTLGHHILAWAERYIVQPDGEHAGAPWRFTEEQRHFIKWLYALNPDGTWVYTEATLRRAKGFGKTPLLAAIAIIEFIGPCRWTGEIKVAKDGTRIAIGAPVRLPLVQLAATSLDQTAQTMDMIRAMLAESPAEREYDIDISKTRIQFKGNRPGKITPVTSSTRGNEGARPTMVVCDESHHWVDSVAGPTFYATLQRNTNKTLSQGSRCIQTTNAYDPNENSVAQTTHEKVLNGNPYILYDCREAPPNIDLKDPEAVRAGLVEAYGDSWWAPIDQLVNVIVYGDNAAHDYRFYLNNIAESADGWMSKVEWDECVSHEDPISPGDKIAIGFDGSLFNDATGVVGCRLRDGRLFTLGVWEKPDKAPPDWEVDVLAVEAVIQRAFETYQVEWMYADPPYWQEAIGRWSLAYGDDRVFEYWTSKANRMVNATERFRTAVTTRDLTHSGETKLTRHVLNAVRREIPQGILIRKDSPKSKRKIDLAVAAILAFEARADAIADGRLKTKKRRVMGFG</sequence>
<dbReference type="EMBL" id="JAVFKM010000002">
    <property type="protein sequence ID" value="MEF3112430.1"/>
    <property type="molecule type" value="Genomic_DNA"/>
</dbReference>
<name>A0ABU7WNW4_9ACTN</name>
<evidence type="ECO:0008006" key="4">
    <source>
        <dbReference type="Google" id="ProtNLM"/>
    </source>
</evidence>
<keyword evidence="3" id="KW-1185">Reference proteome</keyword>
<accession>A0ABU7WNW4</accession>
<comment type="caution">
    <text evidence="2">The sequence shown here is derived from an EMBL/GenBank/DDBJ whole genome shotgun (WGS) entry which is preliminary data.</text>
</comment>
<dbReference type="InterPro" id="IPR027417">
    <property type="entry name" value="P-loop_NTPase"/>
</dbReference>
<gene>
    <name evidence="2" type="ORF">RB636_04340</name>
</gene>
<dbReference type="RefSeq" id="WP_331785427.1">
    <property type="nucleotide sequence ID" value="NZ_JAVFKM010000002.1"/>
</dbReference>
<evidence type="ECO:0000313" key="2">
    <source>
        <dbReference type="EMBL" id="MEF3112430.1"/>
    </source>
</evidence>
<protein>
    <recommendedName>
        <fullName evidence="4">Terminase</fullName>
    </recommendedName>
</protein>
<evidence type="ECO:0000313" key="3">
    <source>
        <dbReference type="Proteomes" id="UP001348265"/>
    </source>
</evidence>
<organism evidence="2 3">
    <name type="scientific">Streptomyces chrestomyceticus</name>
    <dbReference type="NCBI Taxonomy" id="68185"/>
    <lineage>
        <taxon>Bacteria</taxon>
        <taxon>Bacillati</taxon>
        <taxon>Actinomycetota</taxon>
        <taxon>Actinomycetes</taxon>
        <taxon>Kitasatosporales</taxon>
        <taxon>Streptomycetaceae</taxon>
        <taxon>Streptomyces</taxon>
    </lineage>
</organism>
<evidence type="ECO:0000256" key="1">
    <source>
        <dbReference type="SAM" id="MobiDB-lite"/>
    </source>
</evidence>
<feature type="region of interest" description="Disordered" evidence="1">
    <location>
        <begin position="162"/>
        <end position="181"/>
    </location>
</feature>